<keyword evidence="4" id="KW-0808">Transferase</keyword>
<evidence type="ECO:0000313" key="5">
    <source>
        <dbReference type="Proteomes" id="UP000240883"/>
    </source>
</evidence>
<gene>
    <name evidence="4" type="ORF">BS50DRAFT_574146</name>
</gene>
<dbReference type="PANTHER" id="PTHR42942:SF1">
    <property type="entry name" value="ALKYLTRANSFERASE-LIKE PROTEIN 1"/>
    <property type="match status" value="1"/>
</dbReference>
<keyword evidence="1" id="KW-0227">DNA damage</keyword>
<organism evidence="4 5">
    <name type="scientific">Corynespora cassiicola Philippines</name>
    <dbReference type="NCBI Taxonomy" id="1448308"/>
    <lineage>
        <taxon>Eukaryota</taxon>
        <taxon>Fungi</taxon>
        <taxon>Dikarya</taxon>
        <taxon>Ascomycota</taxon>
        <taxon>Pezizomycotina</taxon>
        <taxon>Dothideomycetes</taxon>
        <taxon>Pleosporomycetidae</taxon>
        <taxon>Pleosporales</taxon>
        <taxon>Corynesporascaceae</taxon>
        <taxon>Corynespora</taxon>
    </lineage>
</organism>
<dbReference type="GO" id="GO:0008168">
    <property type="term" value="F:methyltransferase activity"/>
    <property type="evidence" value="ECO:0007669"/>
    <property type="project" value="UniProtKB-KW"/>
</dbReference>
<feature type="compositionally biased region" description="Low complexity" evidence="2">
    <location>
        <begin position="56"/>
        <end position="67"/>
    </location>
</feature>
<accession>A0A2T2NPZ0</accession>
<dbReference type="InterPro" id="IPR014048">
    <property type="entry name" value="MethylDNA_cys_MeTrfase_DNA-bd"/>
</dbReference>
<dbReference type="Proteomes" id="UP000240883">
    <property type="component" value="Unassembled WGS sequence"/>
</dbReference>
<dbReference type="InterPro" id="IPR036388">
    <property type="entry name" value="WH-like_DNA-bd_sf"/>
</dbReference>
<dbReference type="SUPFAM" id="SSF46767">
    <property type="entry name" value="Methylated DNA-protein cysteine methyltransferase, C-terminal domain"/>
    <property type="match status" value="1"/>
</dbReference>
<dbReference type="CDD" id="cd06445">
    <property type="entry name" value="ATase"/>
    <property type="match status" value="1"/>
</dbReference>
<dbReference type="PANTHER" id="PTHR42942">
    <property type="entry name" value="6-O-METHYLGUANINE DNA METHYLTRANSFERASE"/>
    <property type="match status" value="1"/>
</dbReference>
<dbReference type="InterPro" id="IPR052520">
    <property type="entry name" value="ATL_DNA_repair"/>
</dbReference>
<keyword evidence="5" id="KW-1185">Reference proteome</keyword>
<feature type="domain" description="Methylated-DNA-[protein]-cysteine S-methyltransferase DNA binding" evidence="3">
    <location>
        <begin position="14"/>
        <end position="106"/>
    </location>
</feature>
<evidence type="ECO:0000256" key="2">
    <source>
        <dbReference type="SAM" id="MobiDB-lite"/>
    </source>
</evidence>
<evidence type="ECO:0000256" key="1">
    <source>
        <dbReference type="ARBA" id="ARBA00022763"/>
    </source>
</evidence>
<proteinExistence type="predicted"/>
<dbReference type="GO" id="GO:0032259">
    <property type="term" value="P:methylation"/>
    <property type="evidence" value="ECO:0007669"/>
    <property type="project" value="UniProtKB-KW"/>
</dbReference>
<dbReference type="Pfam" id="PF01035">
    <property type="entry name" value="DNA_binding_1"/>
    <property type="match status" value="1"/>
</dbReference>
<reference evidence="4 5" key="1">
    <citation type="journal article" date="2018" name="Front. Microbiol.">
        <title>Genome-Wide Analysis of Corynespora cassiicola Leaf Fall Disease Putative Effectors.</title>
        <authorList>
            <person name="Lopez D."/>
            <person name="Ribeiro S."/>
            <person name="Label P."/>
            <person name="Fumanal B."/>
            <person name="Venisse J.S."/>
            <person name="Kohler A."/>
            <person name="de Oliveira R.R."/>
            <person name="Labutti K."/>
            <person name="Lipzen A."/>
            <person name="Lail K."/>
            <person name="Bauer D."/>
            <person name="Ohm R.A."/>
            <person name="Barry K.W."/>
            <person name="Spatafora J."/>
            <person name="Grigoriev I.V."/>
            <person name="Martin F.M."/>
            <person name="Pujade-Renaud V."/>
        </authorList>
    </citation>
    <scope>NUCLEOTIDE SEQUENCE [LARGE SCALE GENOMIC DNA]</scope>
    <source>
        <strain evidence="4 5">Philippines</strain>
    </source>
</reference>
<feature type="compositionally biased region" description="Acidic residues" evidence="2">
    <location>
        <begin position="141"/>
        <end position="155"/>
    </location>
</feature>
<feature type="region of interest" description="Disordered" evidence="2">
    <location>
        <begin position="55"/>
        <end position="74"/>
    </location>
</feature>
<dbReference type="InterPro" id="IPR036217">
    <property type="entry name" value="MethylDNA_cys_MeTrfase_DNAb"/>
</dbReference>
<dbReference type="STRING" id="1448308.A0A2T2NPZ0"/>
<dbReference type="Gene3D" id="1.10.10.10">
    <property type="entry name" value="Winged helix-like DNA-binding domain superfamily/Winged helix DNA-binding domain"/>
    <property type="match status" value="1"/>
</dbReference>
<dbReference type="OrthoDB" id="2548197at2759"/>
<evidence type="ECO:0000259" key="3">
    <source>
        <dbReference type="Pfam" id="PF01035"/>
    </source>
</evidence>
<feature type="region of interest" description="Disordered" evidence="2">
    <location>
        <begin position="129"/>
        <end position="155"/>
    </location>
</feature>
<feature type="region of interest" description="Disordered" evidence="2">
    <location>
        <begin position="82"/>
        <end position="103"/>
    </location>
</feature>
<evidence type="ECO:0000313" key="4">
    <source>
        <dbReference type="EMBL" id="PSN67450.1"/>
    </source>
</evidence>
<dbReference type="GO" id="GO:0006281">
    <property type="term" value="P:DNA repair"/>
    <property type="evidence" value="ECO:0007669"/>
    <property type="project" value="InterPro"/>
</dbReference>
<protein>
    <submittedName>
        <fullName evidence="4">DNA binding methylated-DNA--cysteine S-methyltransferase</fullName>
    </submittedName>
</protein>
<keyword evidence="4" id="KW-0489">Methyltransferase</keyword>
<dbReference type="AlphaFoldDB" id="A0A2T2NPZ0"/>
<sequence>MARGDRSEEVWLWYQSVYEAVQEIPRGKVTSYGHIARLVGKPECPRQVGVCLKHLPSPSSDPSKNSPTFHSGNVPWQRVINARGAISPRGPSGAGRQATALRREGVQVGQGAMGEYTIDLSEYGWFPDVLPSEAGQVESSDGGDEEDEDEAAYHT</sequence>
<dbReference type="EMBL" id="KZ678135">
    <property type="protein sequence ID" value="PSN67450.1"/>
    <property type="molecule type" value="Genomic_DNA"/>
</dbReference>
<name>A0A2T2NPZ0_CORCC</name>